<keyword evidence="3" id="KW-1185">Reference proteome</keyword>
<dbReference type="OrthoDB" id="1807993at2"/>
<dbReference type="Proteomes" id="UP000078532">
    <property type="component" value="Unassembled WGS sequence"/>
</dbReference>
<dbReference type="SUPFAM" id="SSF52091">
    <property type="entry name" value="SpoIIaa-like"/>
    <property type="match status" value="1"/>
</dbReference>
<dbReference type="Pfam" id="PF01740">
    <property type="entry name" value="STAS"/>
    <property type="match status" value="1"/>
</dbReference>
<dbReference type="STRING" id="1838280.A6M21_10850"/>
<name>A0A1B7LE46_9FIRM</name>
<dbReference type="EMBL" id="LYVF01000164">
    <property type="protein sequence ID" value="OAT81369.1"/>
    <property type="molecule type" value="Genomic_DNA"/>
</dbReference>
<protein>
    <recommendedName>
        <fullName evidence="1">STAS domain-containing protein</fullName>
    </recommendedName>
</protein>
<dbReference type="InterPro" id="IPR036513">
    <property type="entry name" value="STAS_dom_sf"/>
</dbReference>
<evidence type="ECO:0000313" key="3">
    <source>
        <dbReference type="Proteomes" id="UP000078532"/>
    </source>
</evidence>
<proteinExistence type="predicted"/>
<sequence>MVKIWQNDDHIFIGGIIVNHHFKKVRTALEKACRENSRLVIDLAELEYIDRAGAIELFELLSEMQNSGRRIELSNVRERVLFSFLQLSAELFVKAELFSKAG</sequence>
<gene>
    <name evidence="2" type="ORF">A6M21_10850</name>
</gene>
<dbReference type="Gene3D" id="3.30.750.24">
    <property type="entry name" value="STAS domain"/>
    <property type="match status" value="1"/>
</dbReference>
<accession>A0A1B7LE46</accession>
<evidence type="ECO:0000313" key="2">
    <source>
        <dbReference type="EMBL" id="OAT81369.1"/>
    </source>
</evidence>
<reference evidence="2 3" key="1">
    <citation type="submission" date="2016-04" db="EMBL/GenBank/DDBJ databases">
        <authorList>
            <person name="Evans L.H."/>
            <person name="Alamgir A."/>
            <person name="Owens N."/>
            <person name="Weber N.D."/>
            <person name="Virtaneva K."/>
            <person name="Barbian K."/>
            <person name="Babar A."/>
            <person name="Rosenke K."/>
        </authorList>
    </citation>
    <scope>NUCLEOTIDE SEQUENCE [LARGE SCALE GENOMIC DNA]</scope>
    <source>
        <strain evidence="2 3">LMa1</strain>
    </source>
</reference>
<dbReference type="RefSeq" id="WP_066668510.1">
    <property type="nucleotide sequence ID" value="NZ_LYVF01000164.1"/>
</dbReference>
<dbReference type="PROSITE" id="PS50801">
    <property type="entry name" value="STAS"/>
    <property type="match status" value="1"/>
</dbReference>
<dbReference type="InterPro" id="IPR002645">
    <property type="entry name" value="STAS_dom"/>
</dbReference>
<organism evidence="2 3">
    <name type="scientific">Desulfotomaculum copahuensis</name>
    <dbReference type="NCBI Taxonomy" id="1838280"/>
    <lineage>
        <taxon>Bacteria</taxon>
        <taxon>Bacillati</taxon>
        <taxon>Bacillota</taxon>
        <taxon>Clostridia</taxon>
        <taxon>Eubacteriales</taxon>
        <taxon>Desulfotomaculaceae</taxon>
        <taxon>Desulfotomaculum</taxon>
    </lineage>
</organism>
<feature type="domain" description="STAS" evidence="1">
    <location>
        <begin position="11"/>
        <end position="80"/>
    </location>
</feature>
<dbReference type="AlphaFoldDB" id="A0A1B7LE46"/>
<comment type="caution">
    <text evidence="2">The sequence shown here is derived from an EMBL/GenBank/DDBJ whole genome shotgun (WGS) entry which is preliminary data.</text>
</comment>
<evidence type="ECO:0000259" key="1">
    <source>
        <dbReference type="PROSITE" id="PS50801"/>
    </source>
</evidence>